<keyword evidence="9" id="KW-0472">Membrane</keyword>
<evidence type="ECO:0000256" key="2">
    <source>
        <dbReference type="ARBA" id="ARBA00022525"/>
    </source>
</evidence>
<organism evidence="11 12">
    <name type="scientific">Aquatica leii</name>
    <dbReference type="NCBI Taxonomy" id="1421715"/>
    <lineage>
        <taxon>Eukaryota</taxon>
        <taxon>Metazoa</taxon>
        <taxon>Ecdysozoa</taxon>
        <taxon>Arthropoda</taxon>
        <taxon>Hexapoda</taxon>
        <taxon>Insecta</taxon>
        <taxon>Pterygota</taxon>
        <taxon>Neoptera</taxon>
        <taxon>Endopterygota</taxon>
        <taxon>Coleoptera</taxon>
        <taxon>Polyphaga</taxon>
        <taxon>Elateriformia</taxon>
        <taxon>Elateroidea</taxon>
        <taxon>Lampyridae</taxon>
        <taxon>Luciolinae</taxon>
        <taxon>Aquatica</taxon>
    </lineage>
</organism>
<keyword evidence="3 7" id="KW-0646">Protease inhibitor</keyword>
<keyword evidence="9" id="KW-1133">Transmembrane helix</keyword>
<evidence type="ECO:0000256" key="3">
    <source>
        <dbReference type="ARBA" id="ARBA00022690"/>
    </source>
</evidence>
<keyword evidence="12" id="KW-1185">Reference proteome</keyword>
<keyword evidence="4 7" id="KW-0722">Serine protease inhibitor</keyword>
<keyword evidence="5 7" id="KW-1015">Disulfide bond</keyword>
<dbReference type="PROSITE" id="PS51446">
    <property type="entry name" value="PACIFASTIN"/>
    <property type="match status" value="1"/>
</dbReference>
<evidence type="ECO:0000256" key="4">
    <source>
        <dbReference type="ARBA" id="ARBA00022900"/>
    </source>
</evidence>
<evidence type="ECO:0000313" key="11">
    <source>
        <dbReference type="EMBL" id="KAK4873483.1"/>
    </source>
</evidence>
<feature type="coiled-coil region" evidence="8">
    <location>
        <begin position="15"/>
        <end position="49"/>
    </location>
</feature>
<comment type="similarity">
    <text evidence="6 7">Belongs to the protease inhibitor I19 family.</text>
</comment>
<protein>
    <recommendedName>
        <fullName evidence="10">Pacifastin domain-containing protein</fullName>
    </recommendedName>
</protein>
<evidence type="ECO:0000256" key="7">
    <source>
        <dbReference type="PROSITE-ProRule" id="PRU00776"/>
    </source>
</evidence>
<dbReference type="AlphaFoldDB" id="A0AAN7QCN2"/>
<evidence type="ECO:0000313" key="12">
    <source>
        <dbReference type="Proteomes" id="UP001353858"/>
    </source>
</evidence>
<proteinExistence type="inferred from homology"/>
<reference evidence="12" key="1">
    <citation type="submission" date="2023-01" db="EMBL/GenBank/DDBJ databases">
        <title>Key to firefly adult light organ development and bioluminescence: homeobox transcription factors regulate luciferase expression and transportation to peroxisome.</title>
        <authorList>
            <person name="Fu X."/>
        </authorList>
    </citation>
    <scope>NUCLEOTIDE SEQUENCE [LARGE SCALE GENOMIC DNA]</scope>
</reference>
<dbReference type="Pfam" id="PF05375">
    <property type="entry name" value="Pacifastin_I"/>
    <property type="match status" value="1"/>
</dbReference>
<keyword evidence="9" id="KW-0812">Transmembrane</keyword>
<dbReference type="InterPro" id="IPR008037">
    <property type="entry name" value="Pacifastin_dom"/>
</dbReference>
<evidence type="ECO:0000256" key="1">
    <source>
        <dbReference type="ARBA" id="ARBA00004613"/>
    </source>
</evidence>
<keyword evidence="2" id="KW-0964">Secreted</keyword>
<accession>A0AAN7QCN2</accession>
<name>A0AAN7QCN2_9COLE</name>
<dbReference type="GO" id="GO:0004867">
    <property type="term" value="F:serine-type endopeptidase inhibitor activity"/>
    <property type="evidence" value="ECO:0007669"/>
    <property type="project" value="UniProtKB-UniRule"/>
</dbReference>
<dbReference type="Proteomes" id="UP001353858">
    <property type="component" value="Unassembled WGS sequence"/>
</dbReference>
<comment type="caution">
    <text evidence="11">The sequence shown here is derived from an EMBL/GenBank/DDBJ whole genome shotgun (WGS) entry which is preliminary data.</text>
</comment>
<dbReference type="SUPFAM" id="SSF57283">
    <property type="entry name" value="PMP inhibitors"/>
    <property type="match status" value="1"/>
</dbReference>
<evidence type="ECO:0000256" key="8">
    <source>
        <dbReference type="SAM" id="Coils"/>
    </source>
</evidence>
<dbReference type="EMBL" id="JARPUR010000007">
    <property type="protein sequence ID" value="KAK4873483.1"/>
    <property type="molecule type" value="Genomic_DNA"/>
</dbReference>
<evidence type="ECO:0000256" key="5">
    <source>
        <dbReference type="ARBA" id="ARBA00023157"/>
    </source>
</evidence>
<dbReference type="InterPro" id="IPR036201">
    <property type="entry name" value="Pacifastin_dom_sf"/>
</dbReference>
<dbReference type="GO" id="GO:0005576">
    <property type="term" value="C:extracellular region"/>
    <property type="evidence" value="ECO:0007669"/>
    <property type="project" value="UniProtKB-SubCell"/>
</dbReference>
<feature type="domain" description="Pacifastin" evidence="10">
    <location>
        <begin position="244"/>
        <end position="279"/>
    </location>
</feature>
<evidence type="ECO:0000256" key="6">
    <source>
        <dbReference type="ARBA" id="ARBA00029459"/>
    </source>
</evidence>
<feature type="disulfide bond" evidence="7">
    <location>
        <begin position="261"/>
        <end position="271"/>
    </location>
</feature>
<comment type="caution">
    <text evidence="7">Lacks conserved residue(s) required for the propagation of feature annotation.</text>
</comment>
<evidence type="ECO:0000259" key="10">
    <source>
        <dbReference type="PROSITE" id="PS51446"/>
    </source>
</evidence>
<gene>
    <name evidence="11" type="ORF">RN001_015512</name>
</gene>
<feature type="transmembrane region" description="Helical" evidence="9">
    <location>
        <begin position="227"/>
        <end position="245"/>
    </location>
</feature>
<comment type="subcellular location">
    <subcellularLocation>
        <location evidence="1">Secreted</location>
    </subcellularLocation>
</comment>
<evidence type="ECO:0000256" key="9">
    <source>
        <dbReference type="SAM" id="Phobius"/>
    </source>
</evidence>
<keyword evidence="8" id="KW-0175">Coiled coil</keyword>
<feature type="disulfide bond" evidence="7">
    <location>
        <begin position="258"/>
        <end position="276"/>
    </location>
</feature>
<sequence length="316" mass="36928">MNAAQAEDNTEDVRKEDLQEELRILKEKHQNMEKEYNTLKKEKEETDKKLCTKCKNNGRFDLQEYLTTHQVENYEEFAKICARDWTEDSYKRATLETGENLNGDSIILLTSEEQEKSRWHKVLLRRYPEIAKSAKMEQEGGYWKAMEQTSTVRTERGMQRKERKITDEIIFKTLLTLGTELKGQENKDVCIIPTGDDTKKIRKMANIAFSALELCACDYKLKKMSKYFSLFVVVLLFVFVSADSFHCTPGTTYIENNCNTCFCSPSGMLACGMRRCIFEWRFTLYNCKPEETYFDECNRCWCVEGFGTICTNRKCA</sequence>